<reference evidence="3" key="1">
    <citation type="submission" date="2022-11" db="UniProtKB">
        <authorList>
            <consortium name="WormBaseParasite"/>
        </authorList>
    </citation>
    <scope>IDENTIFICATION</scope>
</reference>
<keyword evidence="2" id="KW-1185">Reference proteome</keyword>
<dbReference type="WBParaSite" id="PEQ_0001017601-mRNA-1">
    <property type="protein sequence ID" value="PEQ_0001017601-mRNA-1"/>
    <property type="gene ID" value="PEQ_0001017601"/>
</dbReference>
<organism evidence="2 3">
    <name type="scientific">Parascaris equorum</name>
    <name type="common">Equine roundworm</name>
    <dbReference type="NCBI Taxonomy" id="6256"/>
    <lineage>
        <taxon>Eukaryota</taxon>
        <taxon>Metazoa</taxon>
        <taxon>Ecdysozoa</taxon>
        <taxon>Nematoda</taxon>
        <taxon>Chromadorea</taxon>
        <taxon>Rhabditida</taxon>
        <taxon>Spirurina</taxon>
        <taxon>Ascaridomorpha</taxon>
        <taxon>Ascaridoidea</taxon>
        <taxon>Ascarididae</taxon>
        <taxon>Parascaris</taxon>
    </lineage>
</organism>
<protein>
    <submittedName>
        <fullName evidence="3">Uncharacterized protein</fullName>
    </submittedName>
</protein>
<accession>A0A914S7J8</accession>
<proteinExistence type="predicted"/>
<feature type="region of interest" description="Disordered" evidence="1">
    <location>
        <begin position="13"/>
        <end position="32"/>
    </location>
</feature>
<dbReference type="AlphaFoldDB" id="A0A914S7J8"/>
<dbReference type="Proteomes" id="UP000887564">
    <property type="component" value="Unplaced"/>
</dbReference>
<sequence length="32" mass="3450">MVPDSEEKVLQISETVGGQRQGAGQQWALLHG</sequence>
<name>A0A914S7J8_PAREQ</name>
<evidence type="ECO:0000256" key="1">
    <source>
        <dbReference type="SAM" id="MobiDB-lite"/>
    </source>
</evidence>
<evidence type="ECO:0000313" key="3">
    <source>
        <dbReference type="WBParaSite" id="PEQ_0001017601-mRNA-1"/>
    </source>
</evidence>
<evidence type="ECO:0000313" key="2">
    <source>
        <dbReference type="Proteomes" id="UP000887564"/>
    </source>
</evidence>